<feature type="domain" description="BIG2" evidence="2">
    <location>
        <begin position="208"/>
        <end position="290"/>
    </location>
</feature>
<dbReference type="Gene3D" id="2.60.40.1080">
    <property type="match status" value="7"/>
</dbReference>
<dbReference type="SMART" id="SM00635">
    <property type="entry name" value="BID_2"/>
    <property type="match status" value="7"/>
</dbReference>
<dbReference type="InterPro" id="IPR003343">
    <property type="entry name" value="Big_2"/>
</dbReference>
<dbReference type="InterPro" id="IPR008964">
    <property type="entry name" value="Invasin/intimin_cell_adhesion"/>
</dbReference>
<accession>A0A559K9E7</accession>
<keyword evidence="4" id="KW-1185">Reference proteome</keyword>
<evidence type="ECO:0000256" key="1">
    <source>
        <dbReference type="SAM" id="SignalP"/>
    </source>
</evidence>
<evidence type="ECO:0000259" key="2">
    <source>
        <dbReference type="SMART" id="SM00635"/>
    </source>
</evidence>
<sequence length="715" mass="75602">MYRLDKKMRLGWLSLVFTLIVSLIAPMQAFAANGDVKGIEFENATPVFLYVEQQTAQLKVLATIEGAEAKKDVTSDAVWVSSAPQVVKVDKGLLTPLGKGNATITAKYKGFTLTLSATSSFLFEELKLSTDTAIDLDLGAPAMEVNAFAVEADGHSYDVSDDAAWTSSNATVATVSNGMIIAVGKGSTTITVKYKGLSDSVKVNVASPYTSLQIEGAAGLELMVGQEDTALKAKAVLTGGSYEEVTDKGTWTTSNTSVLTVEKGKLKAVGAGTAKVAVSYLGVTADTQVIIRLPYQAVIVSPQKDLYMFTSDSPVQLSSFVSNDAISRSEVTLQASWSTSNPMVASVSNGLVSPKAVGKSTIKISYRGLTKELAVTVLPVISKVTIDSEDITLFKDEMRDLPSVNGQDLDEEELDFSPLAEWVSDHEDVAKTVNGKLVAVHPGTAQLTVTMKGFTDTVKVTVQEKVLVVRPEMTNLSIVVGNEVSLPSVKAIFEDGTEQDIGSLITWKPSSPNLLVKEGKLKALLSGKVNLVGTYLNKSVTIPVLLEEPLDGLTVEPGSIELNPGRSQSIRVKGAYADGNEVLLTTKVVWTSSDSSVASAKGSFVKAVGEGTATLTSSYQGKPLSIQVKVVPKLMKLQASDTSVKVKAGETAVVHVQALYDNGAAVDETEEAIWTSSNTYVATVSGGVITGVKKGSATIKATFNKKTVSIRVTVN</sequence>
<feature type="domain" description="BIG2" evidence="2">
    <location>
        <begin position="631"/>
        <end position="713"/>
    </location>
</feature>
<dbReference type="AlphaFoldDB" id="A0A559K9E7"/>
<reference evidence="3 4" key="1">
    <citation type="submission" date="2019-07" db="EMBL/GenBank/DDBJ databases">
        <authorList>
            <person name="Kim J."/>
        </authorList>
    </citation>
    <scope>NUCLEOTIDE SEQUENCE [LARGE SCALE GENOMIC DNA]</scope>
    <source>
        <strain evidence="3 4">JC52</strain>
    </source>
</reference>
<dbReference type="Proteomes" id="UP000317036">
    <property type="component" value="Unassembled WGS sequence"/>
</dbReference>
<feature type="chain" id="PRO_5022240863" description="BIG2 domain-containing protein" evidence="1">
    <location>
        <begin position="32"/>
        <end position="715"/>
    </location>
</feature>
<dbReference type="RefSeq" id="WP_144849001.1">
    <property type="nucleotide sequence ID" value="NZ_VNJI01000020.1"/>
</dbReference>
<protein>
    <recommendedName>
        <fullName evidence="2">BIG2 domain-containing protein</fullName>
    </recommendedName>
</protein>
<feature type="domain" description="BIG2" evidence="2">
    <location>
        <begin position="35"/>
        <end position="118"/>
    </location>
</feature>
<comment type="caution">
    <text evidence="3">The sequence shown here is derived from an EMBL/GenBank/DDBJ whole genome shotgun (WGS) entry which is preliminary data.</text>
</comment>
<feature type="domain" description="BIG2" evidence="2">
    <location>
        <begin position="549"/>
        <end position="629"/>
    </location>
</feature>
<organism evidence="3 4">
    <name type="scientific">Paenibacillus cremeus</name>
    <dbReference type="NCBI Taxonomy" id="2163881"/>
    <lineage>
        <taxon>Bacteria</taxon>
        <taxon>Bacillati</taxon>
        <taxon>Bacillota</taxon>
        <taxon>Bacilli</taxon>
        <taxon>Bacillales</taxon>
        <taxon>Paenibacillaceae</taxon>
        <taxon>Paenibacillus</taxon>
    </lineage>
</organism>
<feature type="signal peptide" evidence="1">
    <location>
        <begin position="1"/>
        <end position="31"/>
    </location>
</feature>
<feature type="domain" description="BIG2" evidence="2">
    <location>
        <begin position="380"/>
        <end position="461"/>
    </location>
</feature>
<gene>
    <name evidence="3" type="ORF">FPZ49_17085</name>
</gene>
<feature type="domain" description="BIG2" evidence="2">
    <location>
        <begin position="294"/>
        <end position="376"/>
    </location>
</feature>
<evidence type="ECO:0000313" key="4">
    <source>
        <dbReference type="Proteomes" id="UP000317036"/>
    </source>
</evidence>
<dbReference type="EMBL" id="VNJI01000020">
    <property type="protein sequence ID" value="TVY08765.1"/>
    <property type="molecule type" value="Genomic_DNA"/>
</dbReference>
<name>A0A559K9E7_9BACL</name>
<keyword evidence="1" id="KW-0732">Signal</keyword>
<feature type="domain" description="BIG2" evidence="2">
    <location>
        <begin position="130"/>
        <end position="204"/>
    </location>
</feature>
<dbReference type="SUPFAM" id="SSF49373">
    <property type="entry name" value="Invasin/intimin cell-adhesion fragments"/>
    <property type="match status" value="6"/>
</dbReference>
<proteinExistence type="predicted"/>
<dbReference type="OrthoDB" id="503324at2"/>
<dbReference type="Pfam" id="PF02368">
    <property type="entry name" value="Big_2"/>
    <property type="match status" value="1"/>
</dbReference>
<evidence type="ECO:0000313" key="3">
    <source>
        <dbReference type="EMBL" id="TVY08765.1"/>
    </source>
</evidence>